<protein>
    <submittedName>
        <fullName evidence="5">Resolvase domain protein</fullName>
    </submittedName>
</protein>
<reference evidence="5 6" key="1">
    <citation type="journal article" date="2010" name="Stand. Genomic Sci.">
        <title>Complete genome sequence of Archaeoglobus profundus type strain (AV18).</title>
        <authorList>
            <person name="von Jan M."/>
            <person name="Lapidus A."/>
            <person name="Del Rio T.G."/>
            <person name="Copeland A."/>
            <person name="Tice H."/>
            <person name="Cheng J.F."/>
            <person name="Lucas S."/>
            <person name="Chen F."/>
            <person name="Nolan M."/>
            <person name="Goodwin L."/>
            <person name="Han C."/>
            <person name="Pitluck S."/>
            <person name="Liolios K."/>
            <person name="Ivanova N."/>
            <person name="Mavromatis K."/>
            <person name="Ovchinnikova G."/>
            <person name="Chertkov O."/>
            <person name="Pati A."/>
            <person name="Chen A."/>
            <person name="Palaniappan K."/>
            <person name="Land M."/>
            <person name="Hauser L."/>
            <person name="Chang Y.J."/>
            <person name="Jeffries C.D."/>
            <person name="Saunders E."/>
            <person name="Brettin T."/>
            <person name="Detter J.C."/>
            <person name="Chain P."/>
            <person name="Eichinger K."/>
            <person name="Huber H."/>
            <person name="Spring S."/>
            <person name="Rohde M."/>
            <person name="Goker M."/>
            <person name="Wirth R."/>
            <person name="Woyke T."/>
            <person name="Bristow J."/>
            <person name="Eisen J.A."/>
            <person name="Markowitz V."/>
            <person name="Hugenholtz P."/>
            <person name="Kyrpides N.C."/>
            <person name="Klenk H.P."/>
        </authorList>
    </citation>
    <scope>NUCLEOTIDE SEQUENCE [LARGE SCALE GENOMIC DNA]</scope>
    <source>
        <strain evidence="6">DSM 5631 / JCM 9629 / NBRC 100127 / Av18</strain>
    </source>
</reference>
<dbReference type="GO" id="GO:0000150">
    <property type="term" value="F:DNA strand exchange activity"/>
    <property type="evidence" value="ECO:0007669"/>
    <property type="project" value="InterPro"/>
</dbReference>
<dbReference type="Gene3D" id="3.40.50.1390">
    <property type="entry name" value="Resolvase, N-terminal catalytic domain"/>
    <property type="match status" value="1"/>
</dbReference>
<evidence type="ECO:0000256" key="3">
    <source>
        <dbReference type="ARBA" id="ARBA00023172"/>
    </source>
</evidence>
<dbReference type="PROSITE" id="PS51736">
    <property type="entry name" value="RECOMBINASES_3"/>
    <property type="match status" value="1"/>
</dbReference>
<dbReference type="EMBL" id="CP001857">
    <property type="protein sequence ID" value="ADB57906.1"/>
    <property type="molecule type" value="Genomic_DNA"/>
</dbReference>
<dbReference type="PROSITE" id="PS00397">
    <property type="entry name" value="RECOMBINASES_1"/>
    <property type="match status" value="1"/>
</dbReference>
<evidence type="ECO:0000313" key="6">
    <source>
        <dbReference type="Proteomes" id="UP000001901"/>
    </source>
</evidence>
<dbReference type="Proteomes" id="UP000001901">
    <property type="component" value="Chromosome"/>
</dbReference>
<dbReference type="HOGENOM" id="CLU_010686_3_0_2"/>
<dbReference type="GeneID" id="8739505"/>
<dbReference type="SMART" id="SM00857">
    <property type="entry name" value="Resolvase"/>
    <property type="match status" value="1"/>
</dbReference>
<evidence type="ECO:0000259" key="4">
    <source>
        <dbReference type="PROSITE" id="PS51736"/>
    </source>
</evidence>
<keyword evidence="2" id="KW-0238">DNA-binding</keyword>
<dbReference type="PANTHER" id="PTHR30461">
    <property type="entry name" value="DNA-INVERTASE FROM LAMBDOID PROPHAGE"/>
    <property type="match status" value="1"/>
</dbReference>
<dbReference type="InterPro" id="IPR006119">
    <property type="entry name" value="Resolv_N"/>
</dbReference>
<dbReference type="SUPFAM" id="SSF53041">
    <property type="entry name" value="Resolvase-like"/>
    <property type="match status" value="1"/>
</dbReference>
<dbReference type="PANTHER" id="PTHR30461:SF2">
    <property type="entry name" value="SERINE RECOMBINASE PINE-RELATED"/>
    <property type="match status" value="1"/>
</dbReference>
<evidence type="ECO:0000256" key="2">
    <source>
        <dbReference type="ARBA" id="ARBA00023125"/>
    </source>
</evidence>
<dbReference type="InterPro" id="IPR036162">
    <property type="entry name" value="Resolvase-like_N_sf"/>
</dbReference>
<feature type="domain" description="Resolvase/invertase-type recombinase catalytic" evidence="4">
    <location>
        <begin position="2"/>
        <end position="148"/>
    </location>
</feature>
<dbReference type="STRING" id="572546.Arcpr_0843"/>
<keyword evidence="6" id="KW-1185">Reference proteome</keyword>
<keyword evidence="3" id="KW-0233">DNA recombination</keyword>
<dbReference type="eggNOG" id="arCOG03162">
    <property type="taxonomic scope" value="Archaea"/>
</dbReference>
<keyword evidence="1" id="KW-0229">DNA integration</keyword>
<gene>
    <name evidence="5" type="ordered locus">Arcpr_0843</name>
</gene>
<evidence type="ECO:0000313" key="5">
    <source>
        <dbReference type="EMBL" id="ADB57906.1"/>
    </source>
</evidence>
<dbReference type="InterPro" id="IPR006118">
    <property type="entry name" value="Recombinase_CS"/>
</dbReference>
<dbReference type="GO" id="GO:0015074">
    <property type="term" value="P:DNA integration"/>
    <property type="evidence" value="ECO:0007669"/>
    <property type="project" value="UniProtKB-KW"/>
</dbReference>
<dbReference type="InterPro" id="IPR050639">
    <property type="entry name" value="SSR_resolvase"/>
</dbReference>
<dbReference type="OrthoDB" id="24728at2157"/>
<proteinExistence type="predicted"/>
<dbReference type="AlphaFoldDB" id="D2RHY1"/>
<dbReference type="CDD" id="cd03768">
    <property type="entry name" value="SR_ResInv"/>
    <property type="match status" value="1"/>
</dbReference>
<dbReference type="GO" id="GO:0003677">
    <property type="term" value="F:DNA binding"/>
    <property type="evidence" value="ECO:0007669"/>
    <property type="project" value="UniProtKB-KW"/>
</dbReference>
<dbReference type="RefSeq" id="WP_012940242.1">
    <property type="nucleotide sequence ID" value="NC_013741.1"/>
</dbReference>
<organism evidence="5 6">
    <name type="scientific">Archaeoglobus profundus (strain DSM 5631 / JCM 9629 / NBRC 100127 / Av18)</name>
    <dbReference type="NCBI Taxonomy" id="572546"/>
    <lineage>
        <taxon>Archaea</taxon>
        <taxon>Methanobacteriati</taxon>
        <taxon>Methanobacteriota</taxon>
        <taxon>Archaeoglobi</taxon>
        <taxon>Archaeoglobales</taxon>
        <taxon>Archaeoglobaceae</taxon>
        <taxon>Archaeoglobus</taxon>
    </lineage>
</organism>
<name>D2RHY1_ARCPA</name>
<evidence type="ECO:0000256" key="1">
    <source>
        <dbReference type="ARBA" id="ARBA00022908"/>
    </source>
</evidence>
<dbReference type="Pfam" id="PF00239">
    <property type="entry name" value="Resolvase"/>
    <property type="match status" value="1"/>
</dbReference>
<accession>D2RHY1</accession>
<dbReference type="KEGG" id="apo:Arcpr_0843"/>
<dbReference type="PaxDb" id="572546-Arcpr_0843"/>
<sequence>MKAVAYIRVSTKEQDENVQKAEIKKFAKQRGIEILEWYIDKGESGAKPFKDRPEANRLLQDLNRIKPEAVVVFAIDRVGRTMLDTVQTILELESKGIAVISIKEEWLQTLDSNIRKLILSILSWVAEFERRRIRERQLSAWASGKQKGRPKKVPDSTIEHYLKRYGKMGLSLRAIWKILKSSGHDISYETFRRRAKKLGFRKVIQ</sequence>